<dbReference type="InterPro" id="IPR051257">
    <property type="entry name" value="Diverse_CBS-Domain"/>
</dbReference>
<organism evidence="4 5">
    <name type="scientific">Nitrosomonas ureae</name>
    <dbReference type="NCBI Taxonomy" id="44577"/>
    <lineage>
        <taxon>Bacteria</taxon>
        <taxon>Pseudomonadati</taxon>
        <taxon>Pseudomonadota</taxon>
        <taxon>Betaproteobacteria</taxon>
        <taxon>Nitrosomonadales</taxon>
        <taxon>Nitrosomonadaceae</taxon>
        <taxon>Nitrosomonas</taxon>
    </lineage>
</organism>
<dbReference type="SMART" id="SM00116">
    <property type="entry name" value="CBS"/>
    <property type="match status" value="2"/>
</dbReference>
<name>A0A2T5I799_9PROT</name>
<evidence type="ECO:0000259" key="3">
    <source>
        <dbReference type="PROSITE" id="PS51371"/>
    </source>
</evidence>
<reference evidence="4 5" key="1">
    <citation type="submission" date="2018-04" db="EMBL/GenBank/DDBJ databases">
        <title>Active sludge and wastewater microbial communities from Klosterneuburg, Austria.</title>
        <authorList>
            <person name="Wagner M."/>
        </authorList>
    </citation>
    <scope>NUCLEOTIDE SEQUENCE [LARGE SCALE GENOMIC DNA]</scope>
    <source>
        <strain evidence="4 5">Nm4</strain>
    </source>
</reference>
<feature type="domain" description="CBS" evidence="3">
    <location>
        <begin position="7"/>
        <end position="62"/>
    </location>
</feature>
<dbReference type="Gene3D" id="3.10.580.10">
    <property type="entry name" value="CBS-domain"/>
    <property type="match status" value="1"/>
</dbReference>
<comment type="caution">
    <text evidence="4">The sequence shown here is derived from an EMBL/GenBank/DDBJ whole genome shotgun (WGS) entry which is preliminary data.</text>
</comment>
<dbReference type="Pfam" id="PF00571">
    <property type="entry name" value="CBS"/>
    <property type="match status" value="2"/>
</dbReference>
<feature type="domain" description="CBS" evidence="3">
    <location>
        <begin position="81"/>
        <end position="137"/>
    </location>
</feature>
<keyword evidence="1 2" id="KW-0129">CBS domain</keyword>
<dbReference type="PANTHER" id="PTHR43080">
    <property type="entry name" value="CBS DOMAIN-CONTAINING PROTEIN CBSX3, MITOCHONDRIAL"/>
    <property type="match status" value="1"/>
</dbReference>
<protein>
    <submittedName>
        <fullName evidence="4">Acetoin utilization protein AcuB</fullName>
    </submittedName>
</protein>
<dbReference type="CDD" id="cd04584">
    <property type="entry name" value="CBS_pair_AcuB_like"/>
    <property type="match status" value="1"/>
</dbReference>
<dbReference type="Proteomes" id="UP000244110">
    <property type="component" value="Unassembled WGS sequence"/>
</dbReference>
<accession>A0A2T5I799</accession>
<gene>
    <name evidence="4" type="ORF">C8R28_104621</name>
</gene>
<sequence>MLVSDMMSRKLVTVELEDKLSLVKDIFENMKIHHLVVVEEKKVFGVVSDRDLYKALSPNIGTMTETLKDVATLNKQVYHIVTRRPIILPPSATIKEAIDIFNANNFSCIPIADHEMKPVGIITIRDIIKTLANGKLIFNFESEKNTSV</sequence>
<dbReference type="InterPro" id="IPR000644">
    <property type="entry name" value="CBS_dom"/>
</dbReference>
<evidence type="ECO:0000313" key="5">
    <source>
        <dbReference type="Proteomes" id="UP000244110"/>
    </source>
</evidence>
<dbReference type="AlphaFoldDB" id="A0A2T5I799"/>
<evidence type="ECO:0000313" key="4">
    <source>
        <dbReference type="EMBL" id="PTQ79707.1"/>
    </source>
</evidence>
<dbReference type="InterPro" id="IPR046342">
    <property type="entry name" value="CBS_dom_sf"/>
</dbReference>
<evidence type="ECO:0000256" key="2">
    <source>
        <dbReference type="PROSITE-ProRule" id="PRU00703"/>
    </source>
</evidence>
<dbReference type="PANTHER" id="PTHR43080:SF2">
    <property type="entry name" value="CBS DOMAIN-CONTAINING PROTEIN"/>
    <property type="match status" value="1"/>
</dbReference>
<dbReference type="RefSeq" id="WP_107787886.1">
    <property type="nucleotide sequence ID" value="NZ_QAOL01000046.1"/>
</dbReference>
<evidence type="ECO:0000256" key="1">
    <source>
        <dbReference type="ARBA" id="ARBA00023122"/>
    </source>
</evidence>
<dbReference type="PROSITE" id="PS51371">
    <property type="entry name" value="CBS"/>
    <property type="match status" value="2"/>
</dbReference>
<dbReference type="EMBL" id="QAOL01000046">
    <property type="protein sequence ID" value="PTQ79707.1"/>
    <property type="molecule type" value="Genomic_DNA"/>
</dbReference>
<dbReference type="SUPFAM" id="SSF54631">
    <property type="entry name" value="CBS-domain pair"/>
    <property type="match status" value="1"/>
</dbReference>
<proteinExistence type="predicted"/>